<reference evidence="1 2" key="1">
    <citation type="submission" date="2018-02" db="EMBL/GenBank/DDBJ databases">
        <title>Draft genome of wild Prunus yedoensis var. nudiflora.</title>
        <authorList>
            <person name="Baek S."/>
            <person name="Kim J.-H."/>
            <person name="Choi K."/>
            <person name="Kim G.-B."/>
            <person name="Cho A."/>
            <person name="Jang H."/>
            <person name="Shin C.-H."/>
            <person name="Yu H.-J."/>
            <person name="Mun J.-H."/>
        </authorList>
    </citation>
    <scope>NUCLEOTIDE SEQUENCE [LARGE SCALE GENOMIC DNA]</scope>
    <source>
        <strain evidence="2">cv. Jeju island</strain>
        <tissue evidence="1">Leaf</tissue>
    </source>
</reference>
<organism evidence="1 2">
    <name type="scientific">Prunus yedoensis var. nudiflora</name>
    <dbReference type="NCBI Taxonomy" id="2094558"/>
    <lineage>
        <taxon>Eukaryota</taxon>
        <taxon>Viridiplantae</taxon>
        <taxon>Streptophyta</taxon>
        <taxon>Embryophyta</taxon>
        <taxon>Tracheophyta</taxon>
        <taxon>Spermatophyta</taxon>
        <taxon>Magnoliopsida</taxon>
        <taxon>eudicotyledons</taxon>
        <taxon>Gunneridae</taxon>
        <taxon>Pentapetalae</taxon>
        <taxon>rosids</taxon>
        <taxon>fabids</taxon>
        <taxon>Rosales</taxon>
        <taxon>Rosaceae</taxon>
        <taxon>Amygdaloideae</taxon>
        <taxon>Amygdaleae</taxon>
        <taxon>Prunus</taxon>
    </lineage>
</organism>
<evidence type="ECO:0000313" key="2">
    <source>
        <dbReference type="Proteomes" id="UP000250321"/>
    </source>
</evidence>
<gene>
    <name evidence="1" type="ORF">Pyn_30725</name>
</gene>
<proteinExistence type="predicted"/>
<dbReference type="EMBL" id="PJQY01001110">
    <property type="protein sequence ID" value="PQQ05291.1"/>
    <property type="molecule type" value="Genomic_DNA"/>
</dbReference>
<sequence length="70" mass="7895">MSEVKPFQRALLYQSYEFCPIRALECLNDFAAFLKDVHTDVYYIVAEYESNGISIASSNGQTLKLIQAAV</sequence>
<accession>A0A314YJA9</accession>
<keyword evidence="2" id="KW-1185">Reference proteome</keyword>
<comment type="caution">
    <text evidence="1">The sequence shown here is derived from an EMBL/GenBank/DDBJ whole genome shotgun (WGS) entry which is preliminary data.</text>
</comment>
<name>A0A314YJA9_PRUYE</name>
<dbReference type="Proteomes" id="UP000250321">
    <property type="component" value="Unassembled WGS sequence"/>
</dbReference>
<evidence type="ECO:0000313" key="1">
    <source>
        <dbReference type="EMBL" id="PQQ05291.1"/>
    </source>
</evidence>
<protein>
    <submittedName>
        <fullName evidence="1">Uncharacterized protein</fullName>
    </submittedName>
</protein>
<dbReference type="AlphaFoldDB" id="A0A314YJA9"/>